<dbReference type="EMBL" id="DS027694">
    <property type="protein sequence ID" value="EAW19934.1"/>
    <property type="molecule type" value="Genomic_DNA"/>
</dbReference>
<dbReference type="Proteomes" id="UP000006702">
    <property type="component" value="Unassembled WGS sequence"/>
</dbReference>
<name>A1DAP4_NEOFI</name>
<dbReference type="OMA" id="THADHAY"/>
<proteinExistence type="predicted"/>
<protein>
    <submittedName>
        <fullName evidence="2">Uncharacterized protein</fullName>
    </submittedName>
</protein>
<dbReference type="AlphaFoldDB" id="A1DAP4"/>
<sequence>MSLFLGGIRTPNIQPTKANAQQLPASSFNTGIESVPPRAPVEEVIEEERAHPVSLERREVSVLLDGADKDAEEDFDDEDDDNNQSVASENMDVDDHIAGKNALINEEYTHADHAYSGEYGEVLHPGSDITEPSSPLRLKQVISPSPPPYSGLFDNMIKSSYHRRSYLSSLNDFEVLYGIHSR</sequence>
<dbReference type="RefSeq" id="XP_001261831.1">
    <property type="nucleotide sequence ID" value="XM_001261830.1"/>
</dbReference>
<feature type="compositionally biased region" description="Acidic residues" evidence="1">
    <location>
        <begin position="70"/>
        <end position="82"/>
    </location>
</feature>
<feature type="region of interest" description="Disordered" evidence="1">
    <location>
        <begin position="70"/>
        <end position="94"/>
    </location>
</feature>
<gene>
    <name evidence="2" type="ORF">NFIA_095540</name>
</gene>
<accession>A1DAP4</accession>
<dbReference type="VEuPathDB" id="FungiDB:NFIA_095540"/>
<dbReference type="KEGG" id="nfi:NFIA_095540"/>
<organism evidence="2 3">
    <name type="scientific">Neosartorya fischeri (strain ATCC 1020 / DSM 3700 / CBS 544.65 / FGSC A1164 / JCM 1740 / NRRL 181 / WB 181)</name>
    <name type="common">Aspergillus fischerianus</name>
    <dbReference type="NCBI Taxonomy" id="331117"/>
    <lineage>
        <taxon>Eukaryota</taxon>
        <taxon>Fungi</taxon>
        <taxon>Dikarya</taxon>
        <taxon>Ascomycota</taxon>
        <taxon>Pezizomycotina</taxon>
        <taxon>Eurotiomycetes</taxon>
        <taxon>Eurotiomycetidae</taxon>
        <taxon>Eurotiales</taxon>
        <taxon>Aspergillaceae</taxon>
        <taxon>Aspergillus</taxon>
        <taxon>Aspergillus subgen. Fumigati</taxon>
    </lineage>
</organism>
<keyword evidence="3" id="KW-1185">Reference proteome</keyword>
<feature type="compositionally biased region" description="Polar residues" evidence="1">
    <location>
        <begin position="11"/>
        <end position="23"/>
    </location>
</feature>
<dbReference type="OrthoDB" id="10539180at2759"/>
<reference evidence="3" key="1">
    <citation type="journal article" date="2008" name="PLoS Genet.">
        <title>Genomic islands in the pathogenic filamentous fungus Aspergillus fumigatus.</title>
        <authorList>
            <person name="Fedorova N.D."/>
            <person name="Khaldi N."/>
            <person name="Joardar V.S."/>
            <person name="Maiti R."/>
            <person name="Amedeo P."/>
            <person name="Anderson M.J."/>
            <person name="Crabtree J."/>
            <person name="Silva J.C."/>
            <person name="Badger J.H."/>
            <person name="Albarraq A."/>
            <person name="Angiuoli S."/>
            <person name="Bussey H."/>
            <person name="Bowyer P."/>
            <person name="Cotty P.J."/>
            <person name="Dyer P.S."/>
            <person name="Egan A."/>
            <person name="Galens K."/>
            <person name="Fraser-Liggett C.M."/>
            <person name="Haas B.J."/>
            <person name="Inman J.M."/>
            <person name="Kent R."/>
            <person name="Lemieux S."/>
            <person name="Malavazi I."/>
            <person name="Orvis J."/>
            <person name="Roemer T."/>
            <person name="Ronning C.M."/>
            <person name="Sundaram J.P."/>
            <person name="Sutton G."/>
            <person name="Turner G."/>
            <person name="Venter J.C."/>
            <person name="White O.R."/>
            <person name="Whitty B.R."/>
            <person name="Youngman P."/>
            <person name="Wolfe K.H."/>
            <person name="Goldman G.H."/>
            <person name="Wortman J.R."/>
            <person name="Jiang B."/>
            <person name="Denning D.W."/>
            <person name="Nierman W.C."/>
        </authorList>
    </citation>
    <scope>NUCLEOTIDE SEQUENCE [LARGE SCALE GENOMIC DNA]</scope>
    <source>
        <strain evidence="3">ATCC 1020 / DSM 3700 / CBS 544.65 / FGSC A1164 / JCM 1740 / NRRL 181 / WB 181</strain>
    </source>
</reference>
<dbReference type="HOGENOM" id="CLU_1482389_0_0_1"/>
<evidence type="ECO:0000313" key="3">
    <source>
        <dbReference type="Proteomes" id="UP000006702"/>
    </source>
</evidence>
<dbReference type="GeneID" id="4588625"/>
<evidence type="ECO:0000313" key="2">
    <source>
        <dbReference type="EMBL" id="EAW19934.1"/>
    </source>
</evidence>
<evidence type="ECO:0000256" key="1">
    <source>
        <dbReference type="SAM" id="MobiDB-lite"/>
    </source>
</evidence>
<feature type="region of interest" description="Disordered" evidence="1">
    <location>
        <begin position="1"/>
        <end position="23"/>
    </location>
</feature>